<accession>A0A3G6RCA0</accession>
<gene>
    <name evidence="1" type="ORF">C1637_09145</name>
</gene>
<proteinExistence type="predicted"/>
<dbReference type="EMBL" id="PPEH01000003">
    <property type="protein sequence ID" value="PNW14017.1"/>
    <property type="molecule type" value="Genomic_DNA"/>
</dbReference>
<reference evidence="1 2" key="1">
    <citation type="submission" date="2018-01" db="EMBL/GenBank/DDBJ databases">
        <title>Draft genome sequences of Chryseobacterium lactis NCTC11390, Chryseobacterium oncorhynchi 701B-08, and Chryseobacterium viscerum 687B-08.</title>
        <authorList>
            <person name="Jeong J.-J."/>
            <person name="Lee Y.J."/>
            <person name="Park B."/>
            <person name="Choi I.-G."/>
            <person name="Kim K.D."/>
        </authorList>
    </citation>
    <scope>NUCLEOTIDE SEQUENCE [LARGE SCALE GENOMIC DNA]</scope>
    <source>
        <strain evidence="1 2">NCTC11390</strain>
    </source>
</reference>
<dbReference type="Proteomes" id="UP000236262">
    <property type="component" value="Unassembled WGS sequence"/>
</dbReference>
<dbReference type="AlphaFoldDB" id="A0A3G6RCA0"/>
<sequence>MTMILFGTSVRAQVGINTNSPNASSVLDINSSNKGVLFPQYDLTVLNSTTVPVANPVDGLMIYNKGGVSTFPKGYYVWIRDQWQRAILSGSEPQNMSLIINSGVLIPTGSTDNTLTNFTVAANKITGASLGSDTSTITLPAGTYILRYSVDSSNANNNNGTANTQYLSQNFTCTRSYLINAATSTTITETNRMCQLSSSFTFFQGSYFLKLTAPTTIRQKFEFDGGNGFTASNLNVRSSLALVITKMSQ</sequence>
<evidence type="ECO:0000313" key="1">
    <source>
        <dbReference type="EMBL" id="PNW14017.1"/>
    </source>
</evidence>
<protein>
    <submittedName>
        <fullName evidence="1">Uncharacterized protein</fullName>
    </submittedName>
</protein>
<name>A0A3G6RCA0_CHRLC</name>
<organism evidence="1 2">
    <name type="scientific">Chryseobacterium lactis</name>
    <dbReference type="NCBI Taxonomy" id="1241981"/>
    <lineage>
        <taxon>Bacteria</taxon>
        <taxon>Pseudomonadati</taxon>
        <taxon>Bacteroidota</taxon>
        <taxon>Flavobacteriia</taxon>
        <taxon>Flavobacteriales</taxon>
        <taxon>Weeksellaceae</taxon>
        <taxon>Chryseobacterium group</taxon>
        <taxon>Chryseobacterium</taxon>
    </lineage>
</organism>
<evidence type="ECO:0000313" key="2">
    <source>
        <dbReference type="Proteomes" id="UP000236262"/>
    </source>
</evidence>
<comment type="caution">
    <text evidence="1">The sequence shown here is derived from an EMBL/GenBank/DDBJ whole genome shotgun (WGS) entry which is preliminary data.</text>
</comment>